<sequence>MVCSCRKIYSMPNSGTAQATRDLDVAGSLQLPCAPIPRGIQLGRPAGLLIVVHARHHHEVEAPGAPEQEPEARRAKHAQSSRCVIVAEATAYKITANKRVTLIALVLPVACSHTSFCALATSSLLSRRS</sequence>
<keyword evidence="1" id="KW-0472">Membrane</keyword>
<dbReference type="AlphaFoldDB" id="A0A7S4Q7T2"/>
<keyword evidence="1" id="KW-1133">Transmembrane helix</keyword>
<dbReference type="EMBL" id="HBNR01020924">
    <property type="protein sequence ID" value="CAE4574291.1"/>
    <property type="molecule type" value="Transcribed_RNA"/>
</dbReference>
<proteinExistence type="predicted"/>
<keyword evidence="1" id="KW-0812">Transmembrane</keyword>
<reference evidence="2" key="1">
    <citation type="submission" date="2021-01" db="EMBL/GenBank/DDBJ databases">
        <authorList>
            <person name="Corre E."/>
            <person name="Pelletier E."/>
            <person name="Niang G."/>
            <person name="Scheremetjew M."/>
            <person name="Finn R."/>
            <person name="Kale V."/>
            <person name="Holt S."/>
            <person name="Cochrane G."/>
            <person name="Meng A."/>
            <person name="Brown T."/>
            <person name="Cohen L."/>
        </authorList>
    </citation>
    <scope>NUCLEOTIDE SEQUENCE</scope>
    <source>
        <strain evidence="2">CCMP3105</strain>
    </source>
</reference>
<protein>
    <submittedName>
        <fullName evidence="2">Uncharacterized protein</fullName>
    </submittedName>
</protein>
<feature type="transmembrane region" description="Helical" evidence="1">
    <location>
        <begin position="102"/>
        <end position="125"/>
    </location>
</feature>
<evidence type="ECO:0000313" key="2">
    <source>
        <dbReference type="EMBL" id="CAE4574291.1"/>
    </source>
</evidence>
<name>A0A7S4Q7T2_9DINO</name>
<organism evidence="2">
    <name type="scientific">Alexandrium monilatum</name>
    <dbReference type="NCBI Taxonomy" id="311494"/>
    <lineage>
        <taxon>Eukaryota</taxon>
        <taxon>Sar</taxon>
        <taxon>Alveolata</taxon>
        <taxon>Dinophyceae</taxon>
        <taxon>Gonyaulacales</taxon>
        <taxon>Pyrocystaceae</taxon>
        <taxon>Alexandrium</taxon>
    </lineage>
</organism>
<accession>A0A7S4Q7T2</accession>
<evidence type="ECO:0000256" key="1">
    <source>
        <dbReference type="SAM" id="Phobius"/>
    </source>
</evidence>
<gene>
    <name evidence="2" type="ORF">AMON00008_LOCUS13910</name>
</gene>